<protein>
    <submittedName>
        <fullName evidence="2">U-box domain-containing protein 4</fullName>
    </submittedName>
</protein>
<evidence type="ECO:0000256" key="1">
    <source>
        <dbReference type="SAM" id="MobiDB-lite"/>
    </source>
</evidence>
<comment type="caution">
    <text evidence="2">The sequence shown here is derived from an EMBL/GenBank/DDBJ whole genome shotgun (WGS) entry which is preliminary data.</text>
</comment>
<reference evidence="2" key="1">
    <citation type="journal article" date="2019" name="Sci. Rep.">
        <title>Draft genome of Tanacetum cinerariifolium, the natural source of mosquito coil.</title>
        <authorList>
            <person name="Yamashiro T."/>
            <person name="Shiraishi A."/>
            <person name="Satake H."/>
            <person name="Nakayama K."/>
        </authorList>
    </citation>
    <scope>NUCLEOTIDE SEQUENCE</scope>
</reference>
<dbReference type="EMBL" id="BKCJ010103393">
    <property type="protein sequence ID" value="GEX35299.1"/>
    <property type="molecule type" value="Genomic_DNA"/>
</dbReference>
<dbReference type="AlphaFoldDB" id="A0A699H486"/>
<proteinExistence type="predicted"/>
<gene>
    <name evidence="2" type="ORF">Tci_307274</name>
</gene>
<sequence>MPEIFTADEKVILNAIKPIIQSTQDYALKREGQIELGSCAGNYDAKQKDPSRGRKVTLTIVEYGHDAAALSPDLEEGGISQALKKPVAGMAEKATVVLNSVACVEEGKTGVVYEGGILALAEVIEDGVSVKWNEFVVVTLCNHTTIIQTYVVLSKESVGKENRLNILKSINEGPFQMGTVWELLAEGTEGASHLDPKQPRIYYDLSPKEKDRFVTAVKLNKGLRDSNYDQLYAYLKQHETHANENKMMLDRFTQHIVDSLPLMSNVSHQQHYSQSSSTLPSTYVPPHLADNAHLDSGLSPTDSRNPNGCSCWPKRCQFTTPCSYFKLIMNDMMTAERPITQLPQL</sequence>
<accession>A0A699H486</accession>
<name>A0A699H486_TANCI</name>
<evidence type="ECO:0000313" key="2">
    <source>
        <dbReference type="EMBL" id="GEX35299.1"/>
    </source>
</evidence>
<feature type="region of interest" description="Disordered" evidence="1">
    <location>
        <begin position="274"/>
        <end position="300"/>
    </location>
</feature>
<organism evidence="2">
    <name type="scientific">Tanacetum cinerariifolium</name>
    <name type="common">Dalmatian daisy</name>
    <name type="synonym">Chrysanthemum cinerariifolium</name>
    <dbReference type="NCBI Taxonomy" id="118510"/>
    <lineage>
        <taxon>Eukaryota</taxon>
        <taxon>Viridiplantae</taxon>
        <taxon>Streptophyta</taxon>
        <taxon>Embryophyta</taxon>
        <taxon>Tracheophyta</taxon>
        <taxon>Spermatophyta</taxon>
        <taxon>Magnoliopsida</taxon>
        <taxon>eudicotyledons</taxon>
        <taxon>Gunneridae</taxon>
        <taxon>Pentapetalae</taxon>
        <taxon>asterids</taxon>
        <taxon>campanulids</taxon>
        <taxon>Asterales</taxon>
        <taxon>Asteraceae</taxon>
        <taxon>Asteroideae</taxon>
        <taxon>Anthemideae</taxon>
        <taxon>Anthemidinae</taxon>
        <taxon>Tanacetum</taxon>
    </lineage>
</organism>